<dbReference type="PANTHER" id="PTHR43065:SF10">
    <property type="entry name" value="PEROXIDE STRESS-ACTIVATED HISTIDINE KINASE MAK3"/>
    <property type="match status" value="1"/>
</dbReference>
<comment type="catalytic activity">
    <reaction evidence="1">
        <text>ATP + protein L-histidine = ADP + protein N-phospho-L-histidine.</text>
        <dbReference type="EC" id="2.7.13.3"/>
    </reaction>
</comment>
<keyword evidence="6" id="KW-0418">Kinase</keyword>
<feature type="domain" description="Histidine kinase" evidence="9">
    <location>
        <begin position="452"/>
        <end position="677"/>
    </location>
</feature>
<dbReference type="SUPFAM" id="SSF55785">
    <property type="entry name" value="PYP-like sensor domain (PAS domain)"/>
    <property type="match status" value="1"/>
</dbReference>
<dbReference type="InterPro" id="IPR036890">
    <property type="entry name" value="HATPase_C_sf"/>
</dbReference>
<dbReference type="SMART" id="SM00091">
    <property type="entry name" value="PAS"/>
    <property type="match status" value="1"/>
</dbReference>
<dbReference type="Gene3D" id="3.30.450.20">
    <property type="entry name" value="PAS domain"/>
    <property type="match status" value="1"/>
</dbReference>
<dbReference type="PROSITE" id="PS50113">
    <property type="entry name" value="PAC"/>
    <property type="match status" value="1"/>
</dbReference>
<dbReference type="InterPro" id="IPR005467">
    <property type="entry name" value="His_kinase_dom"/>
</dbReference>
<gene>
    <name evidence="12" type="ORF">Q8X39_20010</name>
</gene>
<dbReference type="SUPFAM" id="SSF47384">
    <property type="entry name" value="Homodimeric domain of signal transducing histidine kinase"/>
    <property type="match status" value="1"/>
</dbReference>
<dbReference type="NCBIfam" id="TIGR00229">
    <property type="entry name" value="sensory_box"/>
    <property type="match status" value="1"/>
</dbReference>
<dbReference type="RefSeq" id="WP_305751467.1">
    <property type="nucleotide sequence ID" value="NZ_JAUZEE010000018.1"/>
</dbReference>
<dbReference type="CDD" id="cd00082">
    <property type="entry name" value="HisKA"/>
    <property type="match status" value="1"/>
</dbReference>
<keyword evidence="8" id="KW-0902">Two-component regulatory system</keyword>
<evidence type="ECO:0000259" key="11">
    <source>
        <dbReference type="PROSITE" id="PS50113"/>
    </source>
</evidence>
<dbReference type="PANTHER" id="PTHR43065">
    <property type="entry name" value="SENSOR HISTIDINE KINASE"/>
    <property type="match status" value="1"/>
</dbReference>
<evidence type="ECO:0000313" key="13">
    <source>
        <dbReference type="Proteomes" id="UP001235760"/>
    </source>
</evidence>
<evidence type="ECO:0000256" key="3">
    <source>
        <dbReference type="ARBA" id="ARBA00022553"/>
    </source>
</evidence>
<keyword evidence="7" id="KW-0067">ATP-binding</keyword>
<evidence type="ECO:0000256" key="8">
    <source>
        <dbReference type="ARBA" id="ARBA00023012"/>
    </source>
</evidence>
<dbReference type="InterPro" id="IPR003594">
    <property type="entry name" value="HATPase_dom"/>
</dbReference>
<dbReference type="InterPro" id="IPR000014">
    <property type="entry name" value="PAS"/>
</dbReference>
<evidence type="ECO:0000256" key="1">
    <source>
        <dbReference type="ARBA" id="ARBA00000085"/>
    </source>
</evidence>
<evidence type="ECO:0000256" key="4">
    <source>
        <dbReference type="ARBA" id="ARBA00022679"/>
    </source>
</evidence>
<name>A0ABT9G9J5_LEPDI</name>
<dbReference type="InterPro" id="IPR035965">
    <property type="entry name" value="PAS-like_dom_sf"/>
</dbReference>
<dbReference type="EC" id="2.7.13.3" evidence="2"/>
<dbReference type="InterPro" id="IPR036097">
    <property type="entry name" value="HisK_dim/P_sf"/>
</dbReference>
<evidence type="ECO:0000313" key="12">
    <source>
        <dbReference type="EMBL" id="MDP4302928.1"/>
    </source>
</evidence>
<dbReference type="PROSITE" id="PS50109">
    <property type="entry name" value="HIS_KIN"/>
    <property type="match status" value="1"/>
</dbReference>
<dbReference type="SMART" id="SM00387">
    <property type="entry name" value="HATPase_c"/>
    <property type="match status" value="1"/>
</dbReference>
<dbReference type="SMART" id="SM00388">
    <property type="entry name" value="HisKA"/>
    <property type="match status" value="1"/>
</dbReference>
<dbReference type="PROSITE" id="PS50112">
    <property type="entry name" value="PAS"/>
    <property type="match status" value="1"/>
</dbReference>
<dbReference type="InterPro" id="IPR004358">
    <property type="entry name" value="Sig_transdc_His_kin-like_C"/>
</dbReference>
<dbReference type="EMBL" id="JAUZEE010000018">
    <property type="protein sequence ID" value="MDP4302928.1"/>
    <property type="molecule type" value="Genomic_DNA"/>
</dbReference>
<dbReference type="Pfam" id="PF00512">
    <property type="entry name" value="HisKA"/>
    <property type="match status" value="1"/>
</dbReference>
<evidence type="ECO:0000256" key="6">
    <source>
        <dbReference type="ARBA" id="ARBA00022777"/>
    </source>
</evidence>
<evidence type="ECO:0000256" key="5">
    <source>
        <dbReference type="ARBA" id="ARBA00022741"/>
    </source>
</evidence>
<feature type="domain" description="PAS" evidence="10">
    <location>
        <begin position="304"/>
        <end position="349"/>
    </location>
</feature>
<keyword evidence="3" id="KW-0597">Phosphoprotein</keyword>
<dbReference type="Pfam" id="PF00989">
    <property type="entry name" value="PAS"/>
    <property type="match status" value="1"/>
</dbReference>
<dbReference type="Proteomes" id="UP001235760">
    <property type="component" value="Unassembled WGS sequence"/>
</dbReference>
<sequence>MSRLALPFSQSFGRRARWPRWTSRRVGIWLLLAALLVAVESSLLWLTWQNERNRLQDATEQATARAAVDVRRRLADASVALQQLLWAPLDAARFHVEAIETLRSRPELVRIEWRDARFELRAQVESALRTSVPGPLPREALKSDAEAACLTAQRFGIPIHSRSYFVPRQGGLGGEVVDLCVPQIIEGEVRGVLVATTLLAALLEQALPPELLQGHEVLLVEGDGTRLARAGTQRGLGAFRAERLVDLDNFTALLRLDSTSARPSLLSHVGSSLVLGLSAALFLVVGLLAHDVRRRAAAERELAESLAFRKAMENSLVTGLRARTLDGAITYVNPAFCQMVGWSEQDLLGAQQPPYWPPELRETYRRRHAERQAGDAPPREGHETIFMRRNGERFPVLIFEAPLLDSRGRRSGWMSSVLDLTAQRRAEDLTRQQQEKLQATARLATMGEMATLLSHELNQPLAAIASYAHGSLNLLPEGAGDEPADAQTQHMIRQALARVAEQADRAGRVIRSVHQFVRRRERLRENVRAHEPIEAVLPLVRLAARRSHARVEVDVAQPPPRISCDRTMVEQVLLNLARNGLQAMETDTPETERLLTLGAEAVDERWVAFRVEDSGPGIPAEVAQQLFTPFFTTKAEGMGIGLSMCRTVVEQHGGTLTFGPGREGRGTIFRFTLPAASTPPHVAAASDSTGPTP</sequence>
<dbReference type="PRINTS" id="PR00344">
    <property type="entry name" value="BCTRLSENSOR"/>
</dbReference>
<keyword evidence="5" id="KW-0547">Nucleotide-binding</keyword>
<comment type="caution">
    <text evidence="12">The sequence shown here is derived from an EMBL/GenBank/DDBJ whole genome shotgun (WGS) entry which is preliminary data.</text>
</comment>
<proteinExistence type="predicted"/>
<evidence type="ECO:0000259" key="9">
    <source>
        <dbReference type="PROSITE" id="PS50109"/>
    </source>
</evidence>
<dbReference type="SUPFAM" id="SSF55874">
    <property type="entry name" value="ATPase domain of HSP90 chaperone/DNA topoisomerase II/histidine kinase"/>
    <property type="match status" value="1"/>
</dbReference>
<evidence type="ECO:0000259" key="10">
    <source>
        <dbReference type="PROSITE" id="PS50112"/>
    </source>
</evidence>
<dbReference type="InterPro" id="IPR013767">
    <property type="entry name" value="PAS_fold"/>
</dbReference>
<organism evidence="12 13">
    <name type="scientific">Leptothrix discophora</name>
    <dbReference type="NCBI Taxonomy" id="89"/>
    <lineage>
        <taxon>Bacteria</taxon>
        <taxon>Pseudomonadati</taxon>
        <taxon>Pseudomonadota</taxon>
        <taxon>Betaproteobacteria</taxon>
        <taxon>Burkholderiales</taxon>
        <taxon>Sphaerotilaceae</taxon>
        <taxon>Leptothrix</taxon>
    </lineage>
</organism>
<accession>A0ABT9G9J5</accession>
<dbReference type="Pfam" id="PF02518">
    <property type="entry name" value="HATPase_c"/>
    <property type="match status" value="1"/>
</dbReference>
<dbReference type="InterPro" id="IPR003661">
    <property type="entry name" value="HisK_dim/P_dom"/>
</dbReference>
<keyword evidence="13" id="KW-1185">Reference proteome</keyword>
<keyword evidence="4" id="KW-0808">Transferase</keyword>
<dbReference type="CDD" id="cd00130">
    <property type="entry name" value="PAS"/>
    <property type="match status" value="1"/>
</dbReference>
<dbReference type="InterPro" id="IPR000700">
    <property type="entry name" value="PAS-assoc_C"/>
</dbReference>
<evidence type="ECO:0000256" key="7">
    <source>
        <dbReference type="ARBA" id="ARBA00022840"/>
    </source>
</evidence>
<protein>
    <recommendedName>
        <fullName evidence="2">histidine kinase</fullName>
        <ecNumber evidence="2">2.7.13.3</ecNumber>
    </recommendedName>
</protein>
<feature type="domain" description="PAC" evidence="11">
    <location>
        <begin position="380"/>
        <end position="432"/>
    </location>
</feature>
<evidence type="ECO:0000256" key="2">
    <source>
        <dbReference type="ARBA" id="ARBA00012438"/>
    </source>
</evidence>
<dbReference type="Gene3D" id="3.30.565.10">
    <property type="entry name" value="Histidine kinase-like ATPase, C-terminal domain"/>
    <property type="match status" value="1"/>
</dbReference>
<reference evidence="12 13" key="1">
    <citation type="submission" date="2023-08" db="EMBL/GenBank/DDBJ databases">
        <authorList>
            <person name="Roldan D.M."/>
            <person name="Menes R.J."/>
        </authorList>
    </citation>
    <scope>NUCLEOTIDE SEQUENCE [LARGE SCALE GENOMIC DNA]</scope>
    <source>
        <strain evidence="12 13">CCM 2812</strain>
    </source>
</reference>
<dbReference type="Gene3D" id="1.10.287.130">
    <property type="match status" value="1"/>
</dbReference>